<proteinExistence type="predicted"/>
<name>A0ABV8W082_9BACI</name>
<evidence type="ECO:0000313" key="2">
    <source>
        <dbReference type="Proteomes" id="UP001595880"/>
    </source>
</evidence>
<protein>
    <submittedName>
        <fullName evidence="1">YqzL family protein</fullName>
    </submittedName>
</protein>
<dbReference type="InterPro" id="IPR025617">
    <property type="entry name" value="YqzL"/>
</dbReference>
<dbReference type="Proteomes" id="UP001595880">
    <property type="component" value="Unassembled WGS sequence"/>
</dbReference>
<evidence type="ECO:0000313" key="1">
    <source>
        <dbReference type="EMBL" id="MFC4388498.1"/>
    </source>
</evidence>
<dbReference type="RefSeq" id="WP_390199550.1">
    <property type="nucleotide sequence ID" value="NZ_JBHSDV010000003.1"/>
</dbReference>
<sequence length="48" mass="5756">MIDVPWKIFSQTGNIEAYLWMKQMELEEPEDIVNQQDAYSYTEDKSQL</sequence>
<comment type="caution">
    <text evidence="1">The sequence shown here is derived from an EMBL/GenBank/DDBJ whole genome shotgun (WGS) entry which is preliminary data.</text>
</comment>
<dbReference type="Pfam" id="PF14006">
    <property type="entry name" value="YqzL"/>
    <property type="match status" value="1"/>
</dbReference>
<accession>A0ABV8W082</accession>
<keyword evidence="2" id="KW-1185">Reference proteome</keyword>
<dbReference type="EMBL" id="JBHSDV010000003">
    <property type="protein sequence ID" value="MFC4388498.1"/>
    <property type="molecule type" value="Genomic_DNA"/>
</dbReference>
<reference evidence="2" key="1">
    <citation type="journal article" date="2019" name="Int. J. Syst. Evol. Microbiol.">
        <title>The Global Catalogue of Microorganisms (GCM) 10K type strain sequencing project: providing services to taxonomists for standard genome sequencing and annotation.</title>
        <authorList>
            <consortium name="The Broad Institute Genomics Platform"/>
            <consortium name="The Broad Institute Genome Sequencing Center for Infectious Disease"/>
            <person name="Wu L."/>
            <person name="Ma J."/>
        </authorList>
    </citation>
    <scope>NUCLEOTIDE SEQUENCE [LARGE SCALE GENOMIC DNA]</scope>
    <source>
        <strain evidence="2">KACC 14058</strain>
    </source>
</reference>
<gene>
    <name evidence="1" type="ORF">ACFOZ1_11875</name>
</gene>
<organism evidence="1 2">
    <name type="scientific">Gracilibacillus marinus</name>
    <dbReference type="NCBI Taxonomy" id="630535"/>
    <lineage>
        <taxon>Bacteria</taxon>
        <taxon>Bacillati</taxon>
        <taxon>Bacillota</taxon>
        <taxon>Bacilli</taxon>
        <taxon>Bacillales</taxon>
        <taxon>Bacillaceae</taxon>
        <taxon>Gracilibacillus</taxon>
    </lineage>
</organism>